<dbReference type="SMART" id="SM00589">
    <property type="entry name" value="PRY"/>
    <property type="match status" value="1"/>
</dbReference>
<dbReference type="Proteomes" id="UP000752171">
    <property type="component" value="Unassembled WGS sequence"/>
</dbReference>
<evidence type="ECO:0000259" key="6">
    <source>
        <dbReference type="PROSITE" id="PS50119"/>
    </source>
</evidence>
<dbReference type="SUPFAM" id="SSF49899">
    <property type="entry name" value="Concanavalin A-like lectins/glucanases"/>
    <property type="match status" value="1"/>
</dbReference>
<dbReference type="SMART" id="SM00449">
    <property type="entry name" value="SPRY"/>
    <property type="match status" value="1"/>
</dbReference>
<dbReference type="PROSITE" id="PS50119">
    <property type="entry name" value="ZF_BBOX"/>
    <property type="match status" value="1"/>
</dbReference>
<dbReference type="Pfam" id="PF13765">
    <property type="entry name" value="PRY"/>
    <property type="match status" value="1"/>
</dbReference>
<dbReference type="InterPro" id="IPR050143">
    <property type="entry name" value="TRIM/RBCC"/>
</dbReference>
<feature type="domain" description="B box-type" evidence="6">
    <location>
        <begin position="21"/>
        <end position="60"/>
    </location>
</feature>
<dbReference type="Gene3D" id="3.30.160.60">
    <property type="entry name" value="Classic Zinc Finger"/>
    <property type="match status" value="1"/>
</dbReference>
<dbReference type="PANTHER" id="PTHR24103">
    <property type="entry name" value="E3 UBIQUITIN-PROTEIN LIGASE TRIM"/>
    <property type="match status" value="1"/>
</dbReference>
<dbReference type="SUPFAM" id="SSF57845">
    <property type="entry name" value="B-box zinc-binding domain"/>
    <property type="match status" value="1"/>
</dbReference>
<protein>
    <submittedName>
        <fullName evidence="8">Tripartite motif-containing protein 35-like</fullName>
    </submittedName>
</protein>
<comment type="caution">
    <text evidence="8">The sequence shown here is derived from an EMBL/GenBank/DDBJ whole genome shotgun (WGS) entry which is preliminary data.</text>
</comment>
<dbReference type="Gene3D" id="2.60.120.920">
    <property type="match status" value="1"/>
</dbReference>
<dbReference type="PRINTS" id="PR01407">
    <property type="entry name" value="BUTYPHLNCDUF"/>
</dbReference>
<keyword evidence="2" id="KW-0862">Zinc</keyword>
<feature type="region of interest" description="Disordered" evidence="5">
    <location>
        <begin position="409"/>
        <end position="438"/>
    </location>
</feature>
<dbReference type="InterPro" id="IPR003877">
    <property type="entry name" value="SPRY_dom"/>
</dbReference>
<evidence type="ECO:0000259" key="7">
    <source>
        <dbReference type="PROSITE" id="PS50188"/>
    </source>
</evidence>
<dbReference type="AlphaFoldDB" id="A0A8T2KYR7"/>
<dbReference type="SMART" id="SM00336">
    <property type="entry name" value="BBOX"/>
    <property type="match status" value="1"/>
</dbReference>
<evidence type="ECO:0000256" key="1">
    <source>
        <dbReference type="ARBA" id="ARBA00022771"/>
    </source>
</evidence>
<sequence>MESEAELQAGGEATSACPGRCTLCGHGDQTLSLFCLDDLVPVCSVCGAEHTHTGHRVYPIEEAVHDCKGELERSVNILQNRASKSDLIKHTCESAFSHNQSQVQQTEDQIRAEFVKLHQFLREEEEDRITALREEEEKKRRKMKERCGKVEEMIQFISETIKEVEKEIEADDDDFQKSYENTVKRVWKCQKKPQKVFRTLIGVPEHVGNLRFKVWEKMMEIVPYFPVTLDENSASASLTVTPGLNQVQYEERHQSSCPSVPERFDPYACVVGSELISPGQLFSLYSWVVEVTQSTNWTLGVAKATVKRMELFEACPEAGFWTVSLRDGEYYAMTSPCERLELNGLKPGRIRVCLDLKAGRLTFTDQDSDTHLYTFLHSFTEPLLPYFESICPRGPITILPQRISVIKEKHKIPDEDEKEEDEEEVIENILNSNHGDSQ</sequence>
<gene>
    <name evidence="8" type="ORF">AMEX_G24746</name>
</gene>
<dbReference type="GO" id="GO:0008270">
    <property type="term" value="F:zinc ion binding"/>
    <property type="evidence" value="ECO:0007669"/>
    <property type="project" value="UniProtKB-KW"/>
</dbReference>
<keyword evidence="4" id="KW-0175">Coiled coil</keyword>
<name>A0A8T2KYR7_ASTMX</name>
<feature type="compositionally biased region" description="Acidic residues" evidence="5">
    <location>
        <begin position="414"/>
        <end position="426"/>
    </location>
</feature>
<keyword evidence="1 3" id="KW-0479">Metal-binding</keyword>
<organism evidence="8 9">
    <name type="scientific">Astyanax mexicanus</name>
    <name type="common">Blind cave fish</name>
    <name type="synonym">Astyanax fasciatus mexicanus</name>
    <dbReference type="NCBI Taxonomy" id="7994"/>
    <lineage>
        <taxon>Eukaryota</taxon>
        <taxon>Metazoa</taxon>
        <taxon>Chordata</taxon>
        <taxon>Craniata</taxon>
        <taxon>Vertebrata</taxon>
        <taxon>Euteleostomi</taxon>
        <taxon>Actinopterygii</taxon>
        <taxon>Neopterygii</taxon>
        <taxon>Teleostei</taxon>
        <taxon>Ostariophysi</taxon>
        <taxon>Characiformes</taxon>
        <taxon>Characoidei</taxon>
        <taxon>Acestrorhamphidae</taxon>
        <taxon>Acestrorhamphinae</taxon>
        <taxon>Astyanax</taxon>
    </lineage>
</organism>
<feature type="domain" description="B30.2/SPRY" evidence="7">
    <location>
        <begin position="207"/>
        <end position="405"/>
    </location>
</feature>
<accession>A0A8T2KYR7</accession>
<feature type="compositionally biased region" description="Polar residues" evidence="5">
    <location>
        <begin position="429"/>
        <end position="438"/>
    </location>
</feature>
<dbReference type="InterPro" id="IPR000315">
    <property type="entry name" value="Znf_B-box"/>
</dbReference>
<keyword evidence="1 3" id="KW-0863">Zinc-finger</keyword>
<feature type="coiled-coil region" evidence="4">
    <location>
        <begin position="121"/>
        <end position="174"/>
    </location>
</feature>
<evidence type="ECO:0000256" key="5">
    <source>
        <dbReference type="SAM" id="MobiDB-lite"/>
    </source>
</evidence>
<proteinExistence type="predicted"/>
<evidence type="ECO:0000256" key="3">
    <source>
        <dbReference type="PROSITE-ProRule" id="PRU00024"/>
    </source>
</evidence>
<evidence type="ECO:0000256" key="4">
    <source>
        <dbReference type="SAM" id="Coils"/>
    </source>
</evidence>
<dbReference type="Pfam" id="PF00643">
    <property type="entry name" value="zf-B_box"/>
    <property type="match status" value="1"/>
</dbReference>
<dbReference type="Pfam" id="PF00622">
    <property type="entry name" value="SPRY"/>
    <property type="match status" value="1"/>
</dbReference>
<dbReference type="EMBL" id="JAICCE010000021">
    <property type="protein sequence ID" value="KAG9262832.1"/>
    <property type="molecule type" value="Genomic_DNA"/>
</dbReference>
<dbReference type="InterPro" id="IPR001870">
    <property type="entry name" value="B30.2/SPRY"/>
</dbReference>
<evidence type="ECO:0000313" key="8">
    <source>
        <dbReference type="EMBL" id="KAG9262832.1"/>
    </source>
</evidence>
<evidence type="ECO:0000256" key="2">
    <source>
        <dbReference type="ARBA" id="ARBA00022833"/>
    </source>
</evidence>
<dbReference type="PROSITE" id="PS50188">
    <property type="entry name" value="B302_SPRY"/>
    <property type="match status" value="1"/>
</dbReference>
<dbReference type="InterPro" id="IPR013320">
    <property type="entry name" value="ConA-like_dom_sf"/>
</dbReference>
<dbReference type="OrthoDB" id="9049620at2759"/>
<dbReference type="InterPro" id="IPR003879">
    <property type="entry name" value="Butyrophylin_SPRY"/>
</dbReference>
<dbReference type="InterPro" id="IPR043136">
    <property type="entry name" value="B30.2/SPRY_sf"/>
</dbReference>
<reference evidence="8 9" key="1">
    <citation type="submission" date="2021-07" db="EMBL/GenBank/DDBJ databases">
        <authorList>
            <person name="Imarazene B."/>
            <person name="Zahm M."/>
            <person name="Klopp C."/>
            <person name="Cabau C."/>
            <person name="Beille S."/>
            <person name="Jouanno E."/>
            <person name="Castinel A."/>
            <person name="Lluch J."/>
            <person name="Gil L."/>
            <person name="Kuchtly C."/>
            <person name="Lopez Roques C."/>
            <person name="Donnadieu C."/>
            <person name="Parrinello H."/>
            <person name="Journot L."/>
            <person name="Du K."/>
            <person name="Schartl M."/>
            <person name="Retaux S."/>
            <person name="Guiguen Y."/>
        </authorList>
    </citation>
    <scope>NUCLEOTIDE SEQUENCE [LARGE SCALE GENOMIC DNA]</scope>
    <source>
        <strain evidence="8">Pach_M1</strain>
        <tissue evidence="8">Testis</tissue>
    </source>
</reference>
<evidence type="ECO:0000313" key="9">
    <source>
        <dbReference type="Proteomes" id="UP000752171"/>
    </source>
</evidence>
<dbReference type="InterPro" id="IPR006574">
    <property type="entry name" value="PRY"/>
</dbReference>